<proteinExistence type="predicted"/>
<keyword evidence="2" id="KW-1185">Reference proteome</keyword>
<dbReference type="Proteomes" id="UP000232875">
    <property type="component" value="Unassembled WGS sequence"/>
</dbReference>
<name>A0A2N1J7D8_9BASI</name>
<dbReference type="AlphaFoldDB" id="A0A2N1J7D8"/>
<gene>
    <name evidence="1" type="ORF">MVES_003594</name>
</gene>
<dbReference type="InterPro" id="IPR011990">
    <property type="entry name" value="TPR-like_helical_dom_sf"/>
</dbReference>
<dbReference type="EMBL" id="KZ454995">
    <property type="protein sequence ID" value="PKI82382.1"/>
    <property type="molecule type" value="Genomic_DNA"/>
</dbReference>
<dbReference type="STRING" id="2020962.A0A2N1J7D8"/>
<dbReference type="Gene3D" id="1.25.40.10">
    <property type="entry name" value="Tetratricopeptide repeat domain"/>
    <property type="match status" value="1"/>
</dbReference>
<dbReference type="PANTHER" id="PTHR11102">
    <property type="entry name" value="SEL-1-LIKE PROTEIN"/>
    <property type="match status" value="1"/>
</dbReference>
<protein>
    <recommendedName>
        <fullName evidence="3">HCP-like protein</fullName>
    </recommendedName>
</protein>
<dbReference type="SUPFAM" id="SSF81901">
    <property type="entry name" value="HCP-like"/>
    <property type="match status" value="1"/>
</dbReference>
<dbReference type="OrthoDB" id="2425131at2759"/>
<evidence type="ECO:0000313" key="2">
    <source>
        <dbReference type="Proteomes" id="UP000232875"/>
    </source>
</evidence>
<evidence type="ECO:0008006" key="3">
    <source>
        <dbReference type="Google" id="ProtNLM"/>
    </source>
</evidence>
<sequence length="449" mass="48897">MLRLSASLGRVQRNIDPRILTHASAANAPPRRAVPHVYMLSSVPLSTQAPSHASTATRAEALLPPLRTQPLPRPVSVAILSHVIPLDNAHTPELSDAARNVEAQVYEILREHNLAPSALRKLGANILQVSRDADRYNVASSLFWMAFRRGDDDAGYSWATMVLEGLTRSQQDKHAASSLSTKAVEIYTDLAKKGNAHAEFGLGRIVLSHLRKNASPAAADKQRVVSLWQRAAKHGLADAWYELGRLYHSGFLPGEQDKALGALENGARAGSAHATYALGVLHGIRAEKTAQQDPKRAHDASTLSSRYFLQAAQKGHAPSAYNMGVRYLLREDSEKHQTRWGVTPDDRSAREWFGAAASKLHLPAMMNYSAMLLDGRGAAGPAPTRGDLLEARRIYTRVLQLAEAQLEKKGGMLPQEDTDTPVVLRQMTEQAAHGLAKAEQLLADAPHDA</sequence>
<dbReference type="PANTHER" id="PTHR11102:SF160">
    <property type="entry name" value="ERAD-ASSOCIATED E3 UBIQUITIN-PROTEIN LIGASE COMPONENT HRD3"/>
    <property type="match status" value="1"/>
</dbReference>
<evidence type="ECO:0000313" key="1">
    <source>
        <dbReference type="EMBL" id="PKI82382.1"/>
    </source>
</evidence>
<accession>A0A2N1J7D8</accession>
<reference evidence="1 2" key="1">
    <citation type="submission" date="2017-10" db="EMBL/GenBank/DDBJ databases">
        <title>A novel species of cold-tolerant Malassezia isolated from bats.</title>
        <authorList>
            <person name="Lorch J.M."/>
            <person name="Palmer J.M."/>
            <person name="Vanderwolf K.J."/>
            <person name="Schmidt K.Z."/>
            <person name="Verant M.L."/>
            <person name="Weller T.J."/>
            <person name="Blehert D.S."/>
        </authorList>
    </citation>
    <scope>NUCLEOTIDE SEQUENCE [LARGE SCALE GENOMIC DNA]</scope>
    <source>
        <strain evidence="1 2">NWHC:44797-103</strain>
    </source>
</reference>
<organism evidence="1 2">
    <name type="scientific">Malassezia vespertilionis</name>
    <dbReference type="NCBI Taxonomy" id="2020962"/>
    <lineage>
        <taxon>Eukaryota</taxon>
        <taxon>Fungi</taxon>
        <taxon>Dikarya</taxon>
        <taxon>Basidiomycota</taxon>
        <taxon>Ustilaginomycotina</taxon>
        <taxon>Malasseziomycetes</taxon>
        <taxon>Malasseziales</taxon>
        <taxon>Malasseziaceae</taxon>
        <taxon>Malassezia</taxon>
    </lineage>
</organism>
<dbReference type="InterPro" id="IPR050767">
    <property type="entry name" value="Sel1_AlgK"/>
</dbReference>